<evidence type="ECO:0000313" key="2">
    <source>
        <dbReference type="Proteomes" id="UP000825935"/>
    </source>
</evidence>
<organism evidence="1 2">
    <name type="scientific">Ceratopteris richardii</name>
    <name type="common">Triangle waterfern</name>
    <dbReference type="NCBI Taxonomy" id="49495"/>
    <lineage>
        <taxon>Eukaryota</taxon>
        <taxon>Viridiplantae</taxon>
        <taxon>Streptophyta</taxon>
        <taxon>Embryophyta</taxon>
        <taxon>Tracheophyta</taxon>
        <taxon>Polypodiopsida</taxon>
        <taxon>Polypodiidae</taxon>
        <taxon>Polypodiales</taxon>
        <taxon>Pteridineae</taxon>
        <taxon>Pteridaceae</taxon>
        <taxon>Parkerioideae</taxon>
        <taxon>Ceratopteris</taxon>
    </lineage>
</organism>
<dbReference type="AlphaFoldDB" id="A0A8T2U262"/>
<reference evidence="1" key="1">
    <citation type="submission" date="2021-08" db="EMBL/GenBank/DDBJ databases">
        <title>WGS assembly of Ceratopteris richardii.</title>
        <authorList>
            <person name="Marchant D.B."/>
            <person name="Chen G."/>
            <person name="Jenkins J."/>
            <person name="Shu S."/>
            <person name="Leebens-Mack J."/>
            <person name="Grimwood J."/>
            <person name="Schmutz J."/>
            <person name="Soltis P."/>
            <person name="Soltis D."/>
            <person name="Chen Z.-H."/>
        </authorList>
    </citation>
    <scope>NUCLEOTIDE SEQUENCE</scope>
    <source>
        <strain evidence="1">Whitten #5841</strain>
        <tissue evidence="1">Leaf</tissue>
    </source>
</reference>
<gene>
    <name evidence="1" type="ORF">KP509_10G014000</name>
</gene>
<sequence>MRDIYDQYGEDALKEGMGGGAGHSPFDIFESFFGGANPFGGGSSEVVGDKGVERM</sequence>
<accession>A0A8T2U262</accession>
<keyword evidence="2" id="KW-1185">Reference proteome</keyword>
<protein>
    <submittedName>
        <fullName evidence="1">Uncharacterized protein</fullName>
    </submittedName>
</protein>
<evidence type="ECO:0000313" key="1">
    <source>
        <dbReference type="EMBL" id="KAH7426719.1"/>
    </source>
</evidence>
<dbReference type="OrthoDB" id="1745847at2759"/>
<dbReference type="Proteomes" id="UP000825935">
    <property type="component" value="Chromosome 10"/>
</dbReference>
<name>A0A8T2U262_CERRI</name>
<proteinExistence type="predicted"/>
<dbReference type="EMBL" id="CM035415">
    <property type="protein sequence ID" value="KAH7426719.1"/>
    <property type="molecule type" value="Genomic_DNA"/>
</dbReference>
<comment type="caution">
    <text evidence="1">The sequence shown here is derived from an EMBL/GenBank/DDBJ whole genome shotgun (WGS) entry which is preliminary data.</text>
</comment>